<sequence length="354" mass="39140">MKPHLLGLFLSLLTTKDVWEGFSQMYYDGSNESQIYELRCKATHIKQGGCPIPLYFVELKSIWQELDKRRPIKMICVADIKVHQEELVKDRVYEFLARLDDRFSKVRSDLLRMKPLPGFEESFAYVRREAQRQTIMLGSGRDVGDPSVAMVSKAPAIMAPCIPCPSVIENKDALHCTFCNAEQAARRPGHAKTADAGVRVVAVATSQSGATTPVLGNAGPVLSLISQLSFSDSPEDAGNLKRVLITSDVHDPGWIIDSGATDHVTYDKSLFQYVTTPHKNSVVTANGETTPMTGAGSVALTPSLSLHHNLLIPALSNHLLYDIQTREIIGRGTKRKGIYNIDDIALGRVHQWSW</sequence>
<evidence type="ECO:0000259" key="2">
    <source>
        <dbReference type="Pfam" id="PF22936"/>
    </source>
</evidence>
<dbReference type="PANTHER" id="PTHR34222">
    <property type="entry name" value="GAG_PRE-INTEGRS DOMAIN-CONTAINING PROTEIN"/>
    <property type="match status" value="1"/>
</dbReference>
<protein>
    <recommendedName>
        <fullName evidence="2">Retrovirus-related Pol polyprotein from transposon TNT 1-94-like beta-barrel domain-containing protein</fullName>
    </recommendedName>
</protein>
<evidence type="ECO:0000256" key="1">
    <source>
        <dbReference type="SAM" id="SignalP"/>
    </source>
</evidence>
<feature type="signal peptide" evidence="1">
    <location>
        <begin position="1"/>
        <end position="20"/>
    </location>
</feature>
<dbReference type="AlphaFoldDB" id="A0A5J5A4J0"/>
<evidence type="ECO:0000313" key="4">
    <source>
        <dbReference type="Proteomes" id="UP000325577"/>
    </source>
</evidence>
<keyword evidence="4" id="KW-1185">Reference proteome</keyword>
<dbReference type="OrthoDB" id="1745136at2759"/>
<accession>A0A5J5A4J0</accession>
<organism evidence="3 4">
    <name type="scientific">Nyssa sinensis</name>
    <dbReference type="NCBI Taxonomy" id="561372"/>
    <lineage>
        <taxon>Eukaryota</taxon>
        <taxon>Viridiplantae</taxon>
        <taxon>Streptophyta</taxon>
        <taxon>Embryophyta</taxon>
        <taxon>Tracheophyta</taxon>
        <taxon>Spermatophyta</taxon>
        <taxon>Magnoliopsida</taxon>
        <taxon>eudicotyledons</taxon>
        <taxon>Gunneridae</taxon>
        <taxon>Pentapetalae</taxon>
        <taxon>asterids</taxon>
        <taxon>Cornales</taxon>
        <taxon>Nyssaceae</taxon>
        <taxon>Nyssa</taxon>
    </lineage>
</organism>
<keyword evidence="1" id="KW-0732">Signal</keyword>
<feature type="chain" id="PRO_5023895762" description="Retrovirus-related Pol polyprotein from transposon TNT 1-94-like beta-barrel domain-containing protein" evidence="1">
    <location>
        <begin position="21"/>
        <end position="354"/>
    </location>
</feature>
<dbReference type="InterPro" id="IPR054722">
    <property type="entry name" value="PolX-like_BBD"/>
</dbReference>
<proteinExistence type="predicted"/>
<dbReference type="PANTHER" id="PTHR34222:SF43">
    <property type="entry name" value="RETROTRANSPOSON GAG DOMAIN-CONTAINING PROTEIN"/>
    <property type="match status" value="1"/>
</dbReference>
<dbReference type="EMBL" id="CM018046">
    <property type="protein sequence ID" value="KAA8525380.1"/>
    <property type="molecule type" value="Genomic_DNA"/>
</dbReference>
<evidence type="ECO:0000313" key="3">
    <source>
        <dbReference type="EMBL" id="KAA8525380.1"/>
    </source>
</evidence>
<dbReference type="Proteomes" id="UP000325577">
    <property type="component" value="Linkage Group LG3"/>
</dbReference>
<dbReference type="Pfam" id="PF22936">
    <property type="entry name" value="Pol_BBD"/>
    <property type="match status" value="1"/>
</dbReference>
<reference evidence="3 4" key="1">
    <citation type="submission" date="2019-09" db="EMBL/GenBank/DDBJ databases">
        <title>A chromosome-level genome assembly of the Chinese tupelo Nyssa sinensis.</title>
        <authorList>
            <person name="Yang X."/>
            <person name="Kang M."/>
            <person name="Yang Y."/>
            <person name="Xiong H."/>
            <person name="Wang M."/>
            <person name="Zhang Z."/>
            <person name="Wang Z."/>
            <person name="Wu H."/>
            <person name="Ma T."/>
            <person name="Liu J."/>
            <person name="Xi Z."/>
        </authorList>
    </citation>
    <scope>NUCLEOTIDE SEQUENCE [LARGE SCALE GENOMIC DNA]</scope>
    <source>
        <strain evidence="3">J267</strain>
        <tissue evidence="3">Leaf</tissue>
    </source>
</reference>
<name>A0A5J5A4J0_9ASTE</name>
<gene>
    <name evidence="3" type="ORF">F0562_007202</name>
</gene>
<feature type="domain" description="Retrovirus-related Pol polyprotein from transposon TNT 1-94-like beta-barrel" evidence="2">
    <location>
        <begin position="254"/>
        <end position="320"/>
    </location>
</feature>